<dbReference type="InterPro" id="IPR011049">
    <property type="entry name" value="Serralysin-like_metalloprot_C"/>
</dbReference>
<keyword evidence="6" id="KW-1185">Reference proteome</keyword>
<keyword evidence="3" id="KW-0378">Hydrolase</keyword>
<evidence type="ECO:0000256" key="3">
    <source>
        <dbReference type="ARBA" id="ARBA00022801"/>
    </source>
</evidence>
<evidence type="ECO:0000313" key="6">
    <source>
        <dbReference type="Proteomes" id="UP000024836"/>
    </source>
</evidence>
<dbReference type="Proteomes" id="UP000024836">
    <property type="component" value="Unassembled WGS sequence"/>
</dbReference>
<evidence type="ECO:0008006" key="7">
    <source>
        <dbReference type="Google" id="ProtNLM"/>
    </source>
</evidence>
<dbReference type="AlphaFoldDB" id="A0A058ZJ55"/>
<keyword evidence="2" id="KW-0677">Repeat</keyword>
<dbReference type="InterPro" id="IPR013517">
    <property type="entry name" value="FG-GAP"/>
</dbReference>
<dbReference type="STRING" id="1461693.ATO10_15450"/>
<evidence type="ECO:0000256" key="1">
    <source>
        <dbReference type="ARBA" id="ARBA00022729"/>
    </source>
</evidence>
<protein>
    <recommendedName>
        <fullName evidence="7">FG-GAP repeat-containing protein</fullName>
    </recommendedName>
</protein>
<dbReference type="PRINTS" id="PR01185">
    <property type="entry name" value="INTEGRINA"/>
</dbReference>
<dbReference type="SMART" id="SM00191">
    <property type="entry name" value="Int_alpha"/>
    <property type="match status" value="6"/>
</dbReference>
<dbReference type="GO" id="GO:0007155">
    <property type="term" value="P:cell adhesion"/>
    <property type="evidence" value="ECO:0007669"/>
    <property type="project" value="InterPro"/>
</dbReference>
<dbReference type="PANTHER" id="PTHR23221">
    <property type="entry name" value="GLYCOSYLPHOSPHATIDYLINOSITOL PHOSPHOLIPASE D"/>
    <property type="match status" value="1"/>
</dbReference>
<evidence type="ECO:0000256" key="4">
    <source>
        <dbReference type="ARBA" id="ARBA00023180"/>
    </source>
</evidence>
<dbReference type="PROSITE" id="PS51470">
    <property type="entry name" value="FG_GAP"/>
    <property type="match status" value="2"/>
</dbReference>
<dbReference type="PANTHER" id="PTHR23221:SF7">
    <property type="entry name" value="PHOSPHATIDYLINOSITOL-GLYCAN-SPECIFIC PHOSPHOLIPASE D"/>
    <property type="match status" value="1"/>
</dbReference>
<proteinExistence type="predicted"/>
<dbReference type="InterPro" id="IPR028994">
    <property type="entry name" value="Integrin_alpha_N"/>
</dbReference>
<sequence length="583" mass="60047">MVSQGERDVLVGGTGADTFEFISVNQGSIVSDFETGIDTLDLSELSITFEDLKLFHLSSGTFLSAANGWIFLTGVEANNLVATDFMFAPTEEEVFPAVIELQELHVSNGFVINGKGQSDKSGYSVSIAGDVNGDGIDDVIISAPRANPNDQTVAGEVYILFGSDSWNSEAFELSDLDGSNGVTIQGGAPLDYIGFQVSAAGDVNGDGVDDIIIGAPNVFGPDSSSNGKAYVVFGSNDGLGSHLNLTDLSGNNGFLIQGDEKSFGAAVSGAGDINGDGIDDIIVDNYIIFGSVSGFGPLLELDGIDGTNGFVIGEENAVSAVSNAGDINGDGIDDIVVGFSEEGSSRAGQAYVVFGSEAGFEATLNPDELNGSNGFVIEGADQYDYAGFSLSAAGDVNGDGVSDIIIGAANTSSIDGSENVEAYVVFGSSQGFDATLALRDLDGTNGFKIEGIGEFDSYGFMVSSAGDVNDDGIDDIIFADTSDSNAYVVFGTDEGFEELVSPFDLDGTNGFKIAGINNAPDSVLTTISAAGDFNADGIDDLIIGSINADPNGVQNAGSTYIVFGRDTFDEAASAIEVTDDFWV</sequence>
<evidence type="ECO:0000313" key="5">
    <source>
        <dbReference type="EMBL" id="KCV80831.1"/>
    </source>
</evidence>
<evidence type="ECO:0000256" key="2">
    <source>
        <dbReference type="ARBA" id="ARBA00022737"/>
    </source>
</evidence>
<accession>A0A058ZJ55</accession>
<keyword evidence="4" id="KW-0325">Glycoprotein</keyword>
<dbReference type="InterPro" id="IPR000413">
    <property type="entry name" value="Integrin_alpha"/>
</dbReference>
<gene>
    <name evidence="5" type="ORF">ATO10_15450</name>
</gene>
<comment type="caution">
    <text evidence="5">The sequence shown here is derived from an EMBL/GenBank/DDBJ whole genome shotgun (WGS) entry which is preliminary data.</text>
</comment>
<dbReference type="eggNOG" id="COG2931">
    <property type="taxonomic scope" value="Bacteria"/>
</dbReference>
<dbReference type="EMBL" id="AQQY01000015">
    <property type="protein sequence ID" value="KCV80831.1"/>
    <property type="molecule type" value="Genomic_DNA"/>
</dbReference>
<dbReference type="SUPFAM" id="SSF51120">
    <property type="entry name" value="beta-Roll"/>
    <property type="match status" value="1"/>
</dbReference>
<dbReference type="Pfam" id="PF01839">
    <property type="entry name" value="FG-GAP"/>
    <property type="match status" value="5"/>
</dbReference>
<dbReference type="GO" id="GO:0008305">
    <property type="term" value="C:integrin complex"/>
    <property type="evidence" value="ECO:0007669"/>
    <property type="project" value="InterPro"/>
</dbReference>
<dbReference type="GO" id="GO:0016787">
    <property type="term" value="F:hydrolase activity"/>
    <property type="evidence" value="ECO:0007669"/>
    <property type="project" value="UniProtKB-KW"/>
</dbReference>
<reference evidence="5 6" key="1">
    <citation type="submission" date="2013-04" db="EMBL/GenBank/DDBJ databases">
        <title>Shimia sp. 22II-S11-Z10 Genome Sequencing.</title>
        <authorList>
            <person name="Lai Q."/>
            <person name="Li G."/>
            <person name="Shao Z."/>
        </authorList>
    </citation>
    <scope>NUCLEOTIDE SEQUENCE [LARGE SCALE GENOMIC DNA]</scope>
    <source>
        <strain evidence="6">22II-S11-Z10</strain>
    </source>
</reference>
<dbReference type="SUPFAM" id="SSF69318">
    <property type="entry name" value="Integrin alpha N-terminal domain"/>
    <property type="match status" value="2"/>
</dbReference>
<dbReference type="InterPro" id="IPR013519">
    <property type="entry name" value="Int_alpha_beta-p"/>
</dbReference>
<name>A0A058ZJ55_9RHOB</name>
<dbReference type="PATRIC" id="fig|1461693.3.peg.3115"/>
<dbReference type="Gene3D" id="2.130.10.130">
    <property type="entry name" value="Integrin alpha, N-terminal"/>
    <property type="match status" value="4"/>
</dbReference>
<keyword evidence="1" id="KW-0732">Signal</keyword>
<organism evidence="5 6">
    <name type="scientific">Actibacterium atlanticum</name>
    <dbReference type="NCBI Taxonomy" id="1461693"/>
    <lineage>
        <taxon>Bacteria</taxon>
        <taxon>Pseudomonadati</taxon>
        <taxon>Pseudomonadota</taxon>
        <taxon>Alphaproteobacteria</taxon>
        <taxon>Rhodobacterales</taxon>
        <taxon>Roseobacteraceae</taxon>
        <taxon>Actibacterium</taxon>
    </lineage>
</organism>